<dbReference type="Gene3D" id="1.10.405.20">
    <property type="match status" value="1"/>
</dbReference>
<dbReference type="EMBL" id="RKQL01000004">
    <property type="protein sequence ID" value="RPE66751.1"/>
    <property type="molecule type" value="Genomic_DNA"/>
</dbReference>
<dbReference type="Pfam" id="PF01593">
    <property type="entry name" value="Amino_oxidase"/>
    <property type="match status" value="1"/>
</dbReference>
<dbReference type="SUPFAM" id="SSF51905">
    <property type="entry name" value="FAD/NAD(P)-binding domain"/>
    <property type="match status" value="1"/>
</dbReference>
<dbReference type="PANTHER" id="PTHR42923:SF17">
    <property type="entry name" value="AMINE OXIDASE DOMAIN-CONTAINING PROTEIN"/>
    <property type="match status" value="1"/>
</dbReference>
<dbReference type="OrthoDB" id="20837at2"/>
<accession>A0A3N4UHJ2</accession>
<comment type="caution">
    <text evidence="2">The sequence shown here is derived from an EMBL/GenBank/DDBJ whole genome shotgun (WGS) entry which is preliminary data.</text>
</comment>
<organism evidence="2 3">
    <name type="scientific">Tibeticola sediminis</name>
    <dbReference type="NCBI Taxonomy" id="1917811"/>
    <lineage>
        <taxon>Bacteria</taxon>
        <taxon>Pseudomonadati</taxon>
        <taxon>Pseudomonadota</taxon>
        <taxon>Betaproteobacteria</taxon>
        <taxon>Burkholderiales</taxon>
        <taxon>Comamonadaceae</taxon>
        <taxon>Tibeticola</taxon>
    </lineage>
</organism>
<dbReference type="RefSeq" id="WP_124222873.1">
    <property type="nucleotide sequence ID" value="NZ_RKQL01000004.1"/>
</dbReference>
<protein>
    <submittedName>
        <fullName evidence="2">Putative NAD/FAD-binding protein</fullName>
    </submittedName>
</protein>
<sequence length="445" mass="48968">MKPRVAIVGSGISGLAAAHRLTHHADITLFEAGPYFGGHTNTVDVTLPGADGRPVTHGVDTGFLVFNERTYPGLIALFAELGVTTAKSDMSFSVQAKGVLGAQALEWSGSNLDTVFAQRRNLVRPRFWRMLADLLRFNRRATALARSGADAALAQPLGDWLETEGFGAEFREGYLLPMLGCIWSCPTAQMLRFPVATMIRFCHNHGLLQITQRPQWWTVAGGARHYVQAIVRGLRDARLATPVLRIERHPAQPRGGVRIHTASGSEVFDRLVLATHSDQALALLAEPSADERALLGAIGYQRNEAVLHTDTSVLPQRRRAWAAWNYERAADDGTERGRVCLHYLLNRLQPLPFAQPVIVSLNPVRPIDPSRVLRRMDYAHPVFDLAAIAAQRRLQTLQGHNHTWFAGAWMGYGFHEDGLQSGLAAARSLLATELERPEAARAEAA</sequence>
<dbReference type="Proteomes" id="UP000272193">
    <property type="component" value="Unassembled WGS sequence"/>
</dbReference>
<dbReference type="PANTHER" id="PTHR42923">
    <property type="entry name" value="PROTOPORPHYRINOGEN OXIDASE"/>
    <property type="match status" value="1"/>
</dbReference>
<dbReference type="AlphaFoldDB" id="A0A3N4UHJ2"/>
<dbReference type="Gene3D" id="3.50.50.60">
    <property type="entry name" value="FAD/NAD(P)-binding domain"/>
    <property type="match status" value="1"/>
</dbReference>
<dbReference type="FunFam" id="1.10.405.20:FF:000001">
    <property type="entry name" value="Amine oxidase"/>
    <property type="match status" value="1"/>
</dbReference>
<feature type="domain" description="Amine oxidase" evidence="1">
    <location>
        <begin position="12"/>
        <end position="301"/>
    </location>
</feature>
<evidence type="ECO:0000259" key="1">
    <source>
        <dbReference type="Pfam" id="PF01593"/>
    </source>
</evidence>
<dbReference type="InterPro" id="IPR050464">
    <property type="entry name" value="Zeta_carotene_desat/Oxidored"/>
</dbReference>
<dbReference type="InterPro" id="IPR002937">
    <property type="entry name" value="Amino_oxidase"/>
</dbReference>
<proteinExistence type="predicted"/>
<dbReference type="InterPro" id="IPR036188">
    <property type="entry name" value="FAD/NAD-bd_sf"/>
</dbReference>
<keyword evidence="3" id="KW-1185">Reference proteome</keyword>
<reference evidence="2 3" key="1">
    <citation type="submission" date="2018-11" db="EMBL/GenBank/DDBJ databases">
        <title>Genomic Encyclopedia of Type Strains, Phase IV (KMG-IV): sequencing the most valuable type-strain genomes for metagenomic binning, comparative biology and taxonomic classification.</title>
        <authorList>
            <person name="Goeker M."/>
        </authorList>
    </citation>
    <scope>NUCLEOTIDE SEQUENCE [LARGE SCALE GENOMIC DNA]</scope>
    <source>
        <strain evidence="2 3">DSM 101684</strain>
    </source>
</reference>
<dbReference type="GO" id="GO:0016491">
    <property type="term" value="F:oxidoreductase activity"/>
    <property type="evidence" value="ECO:0007669"/>
    <property type="project" value="InterPro"/>
</dbReference>
<evidence type="ECO:0000313" key="3">
    <source>
        <dbReference type="Proteomes" id="UP000272193"/>
    </source>
</evidence>
<dbReference type="Gene3D" id="3.30.70.1990">
    <property type="match status" value="1"/>
</dbReference>
<name>A0A3N4UHJ2_9BURK</name>
<gene>
    <name evidence="2" type="ORF">EDC62_1825</name>
</gene>
<evidence type="ECO:0000313" key="2">
    <source>
        <dbReference type="EMBL" id="RPE66751.1"/>
    </source>
</evidence>